<dbReference type="Gene3D" id="1.10.10.10">
    <property type="entry name" value="Winged helix-like DNA-binding domain superfamily/Winged helix DNA-binding domain"/>
    <property type="match status" value="1"/>
</dbReference>
<evidence type="ECO:0000313" key="2">
    <source>
        <dbReference type="Proteomes" id="UP000317940"/>
    </source>
</evidence>
<keyword evidence="1" id="KW-0238">DNA-binding</keyword>
<accession>A0A561SEF5</accession>
<evidence type="ECO:0000313" key="1">
    <source>
        <dbReference type="EMBL" id="TWF73245.1"/>
    </source>
</evidence>
<dbReference type="InterPro" id="IPR036388">
    <property type="entry name" value="WH-like_DNA-bd_sf"/>
</dbReference>
<gene>
    <name evidence="1" type="ORF">FHX73_16396</name>
</gene>
<dbReference type="InterPro" id="IPR036390">
    <property type="entry name" value="WH_DNA-bd_sf"/>
</dbReference>
<dbReference type="EMBL" id="VIWT01000006">
    <property type="protein sequence ID" value="TWF73245.1"/>
    <property type="molecule type" value="Genomic_DNA"/>
</dbReference>
<keyword evidence="2" id="KW-1185">Reference proteome</keyword>
<dbReference type="AlphaFoldDB" id="A0A561SEF5"/>
<organism evidence="1 2">
    <name type="scientific">Kitasatospora viridis</name>
    <dbReference type="NCBI Taxonomy" id="281105"/>
    <lineage>
        <taxon>Bacteria</taxon>
        <taxon>Bacillati</taxon>
        <taxon>Actinomycetota</taxon>
        <taxon>Actinomycetes</taxon>
        <taxon>Kitasatosporales</taxon>
        <taxon>Streptomycetaceae</taxon>
        <taxon>Kitasatospora</taxon>
    </lineage>
</organism>
<reference evidence="1 2" key="1">
    <citation type="submission" date="2019-06" db="EMBL/GenBank/DDBJ databases">
        <title>Sequencing the genomes of 1000 actinobacteria strains.</title>
        <authorList>
            <person name="Klenk H.-P."/>
        </authorList>
    </citation>
    <scope>NUCLEOTIDE SEQUENCE [LARGE SCALE GENOMIC DNA]</scope>
    <source>
        <strain evidence="1 2">DSM 44826</strain>
    </source>
</reference>
<dbReference type="OrthoDB" id="3873397at2"/>
<dbReference type="SUPFAM" id="SSF46785">
    <property type="entry name" value="Winged helix' DNA-binding domain"/>
    <property type="match status" value="1"/>
</dbReference>
<protein>
    <submittedName>
        <fullName evidence="1">Winged helix DNA-binding protein</fullName>
    </submittedName>
</protein>
<comment type="caution">
    <text evidence="1">The sequence shown here is derived from an EMBL/GenBank/DDBJ whole genome shotgun (WGS) entry which is preliminary data.</text>
</comment>
<dbReference type="RefSeq" id="WP_145911199.1">
    <property type="nucleotide sequence ID" value="NZ_BAAAMZ010000005.1"/>
</dbReference>
<sequence length="148" mass="15169">MTTTAPTLNARVIALAFRGPRTLLDGTLADLGTDFAQSVVLRTVAGAGGSADRAALAAEVGATLQAEEPAVRAVIERLTAAQLLDQGRADAGALRLTEAGRDLHERISAASAGIAARLYADIPAEDLAVAGRVLTLITERAEAELARA</sequence>
<dbReference type="Proteomes" id="UP000317940">
    <property type="component" value="Unassembled WGS sequence"/>
</dbReference>
<name>A0A561SEF5_9ACTN</name>
<proteinExistence type="predicted"/>
<dbReference type="GO" id="GO:0003677">
    <property type="term" value="F:DNA binding"/>
    <property type="evidence" value="ECO:0007669"/>
    <property type="project" value="UniProtKB-KW"/>
</dbReference>